<sequence length="515" mass="54745">MDVVFGATGFLGRWTVLHLLGRGRRVAAVVRDPGGLSDWLVDHGADVERLLFVAGDITAGPGLGLSAEDDERLVGARDVFNVAARYRFGLSREEAQAVNVDGAVNVLRWAGTRPELHGLVHVSGYRVGLDPEPRWPLPEAELAESYRSKGAYEGSKTEADAAVRVLAAQLGIPLTVVNPSSVIGHSATGEAGQYLGLADLVRQLWTGKLPALPGTARTFVPVVTVDHFAEFLATLTEPGGRHWVLDEHTPNLPELVRLLAGHLGVPAPKLRVPVGLVRRLPTAVTGADPETLTFLTEDRYDTESAKVVGPPHPPVESALRRWADRLVADGFGAAPAPVPGGFEDVGGARTYVAGERNTPEVVLLNGLSADDRMWQDVHGQASALLADLPGLGRSGRATVEPEDWLAELLAPVRSRPVLVAHSVAAAPALRYAAAHPGGIAGVILVSPPFLEDTPLELRVGRNSRAGAARSERRWARAADDPAERRVLRALATEIGALTTPDPAQLPALVRRFADA</sequence>
<evidence type="ECO:0000313" key="3">
    <source>
        <dbReference type="EMBL" id="MBP2185333.1"/>
    </source>
</evidence>
<dbReference type="PANTHER" id="PTHR48079:SF6">
    <property type="entry name" value="NAD(P)-BINDING DOMAIN-CONTAINING PROTEIN-RELATED"/>
    <property type="match status" value="1"/>
</dbReference>
<dbReference type="SUPFAM" id="SSF51735">
    <property type="entry name" value="NAD(P)-binding Rossmann-fold domains"/>
    <property type="match status" value="1"/>
</dbReference>
<feature type="domain" description="Thioester reductase (TE)" evidence="2">
    <location>
        <begin position="6"/>
        <end position="231"/>
    </location>
</feature>
<evidence type="ECO:0000259" key="2">
    <source>
        <dbReference type="Pfam" id="PF07993"/>
    </source>
</evidence>
<comment type="caution">
    <text evidence="3">The sequence shown here is derived from an EMBL/GenBank/DDBJ whole genome shotgun (WGS) entry which is preliminary data.</text>
</comment>
<dbReference type="EMBL" id="JAGGMS010000001">
    <property type="protein sequence ID" value="MBP2185333.1"/>
    <property type="molecule type" value="Genomic_DNA"/>
</dbReference>
<dbReference type="Pfam" id="PF07993">
    <property type="entry name" value="NAD_binding_4"/>
    <property type="match status" value="1"/>
</dbReference>
<dbReference type="InterPro" id="IPR051783">
    <property type="entry name" value="NAD(P)-dependent_oxidoreduct"/>
</dbReference>
<dbReference type="Proteomes" id="UP000741013">
    <property type="component" value="Unassembled WGS sequence"/>
</dbReference>
<dbReference type="InterPro" id="IPR013120">
    <property type="entry name" value="FAR_NAD-bd"/>
</dbReference>
<gene>
    <name evidence="3" type="ORF">JOM49_006859</name>
</gene>
<keyword evidence="4" id="KW-1185">Reference proteome</keyword>
<organism evidence="3 4">
    <name type="scientific">Amycolatopsis magusensis</name>
    <dbReference type="NCBI Taxonomy" id="882444"/>
    <lineage>
        <taxon>Bacteria</taxon>
        <taxon>Bacillati</taxon>
        <taxon>Actinomycetota</taxon>
        <taxon>Actinomycetes</taxon>
        <taxon>Pseudonocardiales</taxon>
        <taxon>Pseudonocardiaceae</taxon>
        <taxon>Amycolatopsis</taxon>
    </lineage>
</organism>
<feature type="domain" description="AB hydrolase-1" evidence="1">
    <location>
        <begin position="383"/>
        <end position="499"/>
    </location>
</feature>
<reference evidence="3 4" key="1">
    <citation type="submission" date="2021-03" db="EMBL/GenBank/DDBJ databases">
        <title>Sequencing the genomes of 1000 actinobacteria strains.</title>
        <authorList>
            <person name="Klenk H.-P."/>
        </authorList>
    </citation>
    <scope>NUCLEOTIDE SEQUENCE [LARGE SCALE GENOMIC DNA]</scope>
    <source>
        <strain evidence="3 4">DSM 45510</strain>
    </source>
</reference>
<dbReference type="SUPFAM" id="SSF53474">
    <property type="entry name" value="alpha/beta-Hydrolases"/>
    <property type="match status" value="1"/>
</dbReference>
<dbReference type="Gene3D" id="3.40.50.720">
    <property type="entry name" value="NAD(P)-binding Rossmann-like Domain"/>
    <property type="match status" value="1"/>
</dbReference>
<dbReference type="PANTHER" id="PTHR48079">
    <property type="entry name" value="PROTEIN YEEZ"/>
    <property type="match status" value="1"/>
</dbReference>
<dbReference type="RefSeq" id="WP_209668233.1">
    <property type="nucleotide sequence ID" value="NZ_JAGGMS010000001.1"/>
</dbReference>
<evidence type="ECO:0000259" key="1">
    <source>
        <dbReference type="Pfam" id="PF00561"/>
    </source>
</evidence>
<dbReference type="Gene3D" id="3.40.50.1820">
    <property type="entry name" value="alpha/beta hydrolase"/>
    <property type="match status" value="1"/>
</dbReference>
<accession>A0ABS4Q2N0</accession>
<evidence type="ECO:0000313" key="4">
    <source>
        <dbReference type="Proteomes" id="UP000741013"/>
    </source>
</evidence>
<name>A0ABS4Q2N0_9PSEU</name>
<proteinExistence type="predicted"/>
<dbReference type="InterPro" id="IPR029058">
    <property type="entry name" value="AB_hydrolase_fold"/>
</dbReference>
<dbReference type="Pfam" id="PF00561">
    <property type="entry name" value="Abhydrolase_1"/>
    <property type="match status" value="1"/>
</dbReference>
<dbReference type="InterPro" id="IPR000073">
    <property type="entry name" value="AB_hydrolase_1"/>
</dbReference>
<dbReference type="InterPro" id="IPR036291">
    <property type="entry name" value="NAD(P)-bd_dom_sf"/>
</dbReference>
<protein>
    <submittedName>
        <fullName evidence="3">Nucleoside-diphosphate-sugar epimerase</fullName>
    </submittedName>
</protein>